<feature type="region of interest" description="Disordered" evidence="1">
    <location>
        <begin position="57"/>
        <end position="80"/>
    </location>
</feature>
<gene>
    <name evidence="2" type="ORF">PTRG_10642</name>
</gene>
<evidence type="ECO:0000313" key="3">
    <source>
        <dbReference type="Proteomes" id="UP000001471"/>
    </source>
</evidence>
<name>B2WKY2_PYRTR</name>
<dbReference type="InParanoid" id="B2WKY2"/>
<proteinExistence type="predicted"/>
<feature type="compositionally biased region" description="Basic and acidic residues" evidence="1">
    <location>
        <begin position="60"/>
        <end position="80"/>
    </location>
</feature>
<evidence type="ECO:0000313" key="2">
    <source>
        <dbReference type="EMBL" id="EDU43692.1"/>
    </source>
</evidence>
<accession>B2WKY2</accession>
<dbReference type="AlphaFoldDB" id="B2WKY2"/>
<dbReference type="EMBL" id="DS231628">
    <property type="protein sequence ID" value="EDU43692.1"/>
    <property type="molecule type" value="Genomic_DNA"/>
</dbReference>
<organism evidence="2 3">
    <name type="scientific">Pyrenophora tritici-repentis (strain Pt-1C-BFP)</name>
    <name type="common">Wheat tan spot fungus</name>
    <name type="synonym">Drechslera tritici-repentis</name>
    <dbReference type="NCBI Taxonomy" id="426418"/>
    <lineage>
        <taxon>Eukaryota</taxon>
        <taxon>Fungi</taxon>
        <taxon>Dikarya</taxon>
        <taxon>Ascomycota</taxon>
        <taxon>Pezizomycotina</taxon>
        <taxon>Dothideomycetes</taxon>
        <taxon>Pleosporomycetidae</taxon>
        <taxon>Pleosporales</taxon>
        <taxon>Pleosporineae</taxon>
        <taxon>Pleosporaceae</taxon>
        <taxon>Pyrenophora</taxon>
    </lineage>
</organism>
<protein>
    <submittedName>
        <fullName evidence="2">Uncharacterized protein</fullName>
    </submittedName>
</protein>
<dbReference type="Proteomes" id="UP000001471">
    <property type="component" value="Unassembled WGS sequence"/>
</dbReference>
<reference evidence="3" key="1">
    <citation type="journal article" date="2013" name="G3 (Bethesda)">
        <title>Comparative genomics of a plant-pathogenic fungus, Pyrenophora tritici-repentis, reveals transduplication and the impact of repeat elements on pathogenicity and population divergence.</title>
        <authorList>
            <person name="Manning V.A."/>
            <person name="Pandelova I."/>
            <person name="Dhillon B."/>
            <person name="Wilhelm L.J."/>
            <person name="Goodwin S.B."/>
            <person name="Berlin A.M."/>
            <person name="Figueroa M."/>
            <person name="Freitag M."/>
            <person name="Hane J.K."/>
            <person name="Henrissat B."/>
            <person name="Holman W.H."/>
            <person name="Kodira C.D."/>
            <person name="Martin J."/>
            <person name="Oliver R.P."/>
            <person name="Robbertse B."/>
            <person name="Schackwitz W."/>
            <person name="Schwartz D.C."/>
            <person name="Spatafora J.W."/>
            <person name="Turgeon B.G."/>
            <person name="Yandava C."/>
            <person name="Young S."/>
            <person name="Zhou S."/>
            <person name="Zeng Q."/>
            <person name="Grigoriev I.V."/>
            <person name="Ma L.-J."/>
            <person name="Ciuffetti L.M."/>
        </authorList>
    </citation>
    <scope>NUCLEOTIDE SEQUENCE [LARGE SCALE GENOMIC DNA]</scope>
    <source>
        <strain evidence="3">Pt-1C-BFP</strain>
    </source>
</reference>
<evidence type="ECO:0000256" key="1">
    <source>
        <dbReference type="SAM" id="MobiDB-lite"/>
    </source>
</evidence>
<dbReference type="HOGENOM" id="CLU_2590931_0_0_1"/>
<sequence>MTKARTVRLSSAYLMGNHRYVCLEGGDRFSVGFVWPEHVMLRRMQLQIAAQSHRSGVWVTEEHAPEKKDHNPGPHKAAEL</sequence>